<keyword evidence="5 6" id="KW-0472">Membrane</keyword>
<feature type="transmembrane region" description="Helical" evidence="6">
    <location>
        <begin position="84"/>
        <end position="104"/>
    </location>
</feature>
<dbReference type="InterPro" id="IPR030676">
    <property type="entry name" value="CitT-rel"/>
</dbReference>
<organism evidence="7">
    <name type="scientific">Sulfurimonas autotrophica</name>
    <dbReference type="NCBI Taxonomy" id="202747"/>
    <lineage>
        <taxon>Bacteria</taxon>
        <taxon>Pseudomonadati</taxon>
        <taxon>Campylobacterota</taxon>
        <taxon>Epsilonproteobacteria</taxon>
        <taxon>Campylobacterales</taxon>
        <taxon>Sulfurimonadaceae</taxon>
        <taxon>Sulfurimonas</taxon>
    </lineage>
</organism>
<feature type="transmembrane region" description="Helical" evidence="6">
    <location>
        <begin position="59"/>
        <end position="78"/>
    </location>
</feature>
<evidence type="ECO:0000313" key="7">
    <source>
        <dbReference type="EMBL" id="HFB53595.1"/>
    </source>
</evidence>
<keyword evidence="3 6" id="KW-0812">Transmembrane</keyword>
<evidence type="ECO:0000256" key="4">
    <source>
        <dbReference type="ARBA" id="ARBA00022989"/>
    </source>
</evidence>
<keyword evidence="4 6" id="KW-1133">Transmembrane helix</keyword>
<feature type="transmembrane region" description="Helical" evidence="6">
    <location>
        <begin position="217"/>
        <end position="240"/>
    </location>
</feature>
<gene>
    <name evidence="7" type="ORF">ENJ67_02570</name>
</gene>
<proteinExistence type="inferred from homology"/>
<accession>A0A7C3GBG4</accession>
<comment type="similarity">
    <text evidence="2">Belongs to the SLC13A/DASS transporter (TC 2.A.47) family. DIT1 subfamily.</text>
</comment>
<dbReference type="InterPro" id="IPR001898">
    <property type="entry name" value="SLC13A/DASS"/>
</dbReference>
<evidence type="ECO:0000256" key="1">
    <source>
        <dbReference type="ARBA" id="ARBA00004141"/>
    </source>
</evidence>
<name>A0A7C3GBG4_9BACT</name>
<feature type="transmembrane region" description="Helical" evidence="6">
    <location>
        <begin position="272"/>
        <end position="289"/>
    </location>
</feature>
<dbReference type="GO" id="GO:0016020">
    <property type="term" value="C:membrane"/>
    <property type="evidence" value="ECO:0007669"/>
    <property type="project" value="UniProtKB-SubCell"/>
</dbReference>
<protein>
    <submittedName>
        <fullName evidence="7">DASS family sodium-coupled anion symporter</fullName>
    </submittedName>
</protein>
<dbReference type="GO" id="GO:0022857">
    <property type="term" value="F:transmembrane transporter activity"/>
    <property type="evidence" value="ECO:0007669"/>
    <property type="project" value="InterPro"/>
</dbReference>
<dbReference type="AlphaFoldDB" id="A0A7C3GBG4"/>
<feature type="transmembrane region" description="Helical" evidence="6">
    <location>
        <begin position="296"/>
        <end position="314"/>
    </location>
</feature>
<feature type="transmembrane region" description="Helical" evidence="6">
    <location>
        <begin position="326"/>
        <end position="349"/>
    </location>
</feature>
<dbReference type="Pfam" id="PF00939">
    <property type="entry name" value="Na_sulph_symp"/>
    <property type="match status" value="1"/>
</dbReference>
<evidence type="ECO:0000256" key="3">
    <source>
        <dbReference type="ARBA" id="ARBA00022692"/>
    </source>
</evidence>
<comment type="subcellular location">
    <subcellularLocation>
        <location evidence="1">Membrane</location>
        <topology evidence="1">Multi-pass membrane protein</topology>
    </subcellularLocation>
</comment>
<evidence type="ECO:0000256" key="6">
    <source>
        <dbReference type="SAM" id="Phobius"/>
    </source>
</evidence>
<feature type="transmembrane region" description="Helical" evidence="6">
    <location>
        <begin position="175"/>
        <end position="196"/>
    </location>
</feature>
<feature type="non-terminal residue" evidence="7">
    <location>
        <position position="410"/>
    </location>
</feature>
<reference evidence="7" key="1">
    <citation type="journal article" date="2020" name="mSystems">
        <title>Genome- and Community-Level Interaction Insights into Carbon Utilization and Element Cycling Functions of Hydrothermarchaeota in Hydrothermal Sediment.</title>
        <authorList>
            <person name="Zhou Z."/>
            <person name="Liu Y."/>
            <person name="Xu W."/>
            <person name="Pan J."/>
            <person name="Luo Z.H."/>
            <person name="Li M."/>
        </authorList>
    </citation>
    <scope>NUCLEOTIDE SEQUENCE [LARGE SCALE GENOMIC DNA]</scope>
    <source>
        <strain evidence="7">HyVt-507</strain>
    </source>
</reference>
<dbReference type="Proteomes" id="UP000886390">
    <property type="component" value="Unassembled WGS sequence"/>
</dbReference>
<feature type="transmembrane region" description="Helical" evidence="6">
    <location>
        <begin position="361"/>
        <end position="381"/>
    </location>
</feature>
<dbReference type="EMBL" id="DRNH01000138">
    <property type="protein sequence ID" value="HFB53595.1"/>
    <property type="molecule type" value="Genomic_DNA"/>
</dbReference>
<comment type="caution">
    <text evidence="7">The sequence shown here is derived from an EMBL/GenBank/DDBJ whole genome shotgun (WGS) entry which is preliminary data.</text>
</comment>
<feature type="transmembrane region" description="Helical" evidence="6">
    <location>
        <begin position="12"/>
        <end position="30"/>
    </location>
</feature>
<evidence type="ECO:0000256" key="2">
    <source>
        <dbReference type="ARBA" id="ARBA00007349"/>
    </source>
</evidence>
<evidence type="ECO:0000256" key="5">
    <source>
        <dbReference type="ARBA" id="ARBA00023136"/>
    </source>
</evidence>
<dbReference type="NCBIfam" id="TIGR00785">
    <property type="entry name" value="dass"/>
    <property type="match status" value="1"/>
</dbReference>
<sequence length="410" mass="44671">MSHHHKKHEFDHYKQLFVLLFGVLLWFTPAPEGLSLQAWHLFAIFISIILAVIIEATSIFTASIIGLGFVVLTHTLTAKQAYSGFSQGFILLIIVAFLIARGVIKSGLGKRIALLIIKKFGKSSLGLGYSIVAADMFIAPAFPSNTARSGVLYPIVQALSADSGSKVNDGTRKKLGAYLMMTSMAGLTISSAMWLTAMAANPAGAKMAKEFGIEISYGSWALASFSPSLVAFIVIPWLLFKIFPPELKETPDAPLIAQEQLEHMGAVHKNEYIMGATFISMITLWVFSGDLGIDKTAVAFLGLGVLMLTNIFTLDDLAHEGRALGTLIWFGTLYAMSSYLNEFGFMSWLGEHISNIIVGQIWPIVYVGLVLAYVFIHYFFVSQTAQMLALFSVFLSVGINAGVPAEMLAF</sequence>
<feature type="transmembrane region" description="Helical" evidence="6">
    <location>
        <begin position="387"/>
        <end position="409"/>
    </location>
</feature>
<dbReference type="PANTHER" id="PTHR42826">
    <property type="entry name" value="DICARBOXYLATE TRANSPORTER 2.1, CHLOROPLASTIC"/>
    <property type="match status" value="1"/>
</dbReference>